<feature type="domain" description="DDH" evidence="1">
    <location>
        <begin position="18"/>
        <end position="211"/>
    </location>
</feature>
<dbReference type="EMBL" id="MFGB01000006">
    <property type="protein sequence ID" value="OGF27695.1"/>
    <property type="molecule type" value="Genomic_DNA"/>
</dbReference>
<name>A0A1F5SLW9_9BACT</name>
<dbReference type="InterPro" id="IPR001667">
    <property type="entry name" value="DDH_dom"/>
</dbReference>
<evidence type="ECO:0000313" key="2">
    <source>
        <dbReference type="EMBL" id="OGF27695.1"/>
    </source>
</evidence>
<sequence length="380" mass="42876">MLTQEQQIFEQIKKAKSVLITFGKTWNGDAVASSLAFYLLLKKLGKSVEIAAENFDQGKSYSFLPAYEAIRHSLDNLRKFIVSLDITNAKVGAIKYKVEENVLNFIISPKEGFFTHDDIKSRSGDFKYDLVIVLDTPDLESLGEIYDKDTEFFYQVPVINIAHSSNNEEFGQINLIELTAIATAEILFNLFSGYSRDLIDEDIATCLLAGIISKTRSFKTQNITPQSLSISSELISLGARREEIVNQLYRSRSLDVLKLWGRVLARLTAAMDNSLVWSVLTEMDFQKTNTGENDLPEVIDELIINIPQAKIVLLIYEYGAEKNTQAMIYSIKNINSLNLVKKFSPVGTKNFVRINIPKPVSEAEKEIVDHIKENLNKLSI</sequence>
<evidence type="ECO:0000259" key="1">
    <source>
        <dbReference type="Pfam" id="PF01368"/>
    </source>
</evidence>
<dbReference type="SUPFAM" id="SSF64182">
    <property type="entry name" value="DHH phosphoesterases"/>
    <property type="match status" value="1"/>
</dbReference>
<proteinExistence type="predicted"/>
<dbReference type="Pfam" id="PF01368">
    <property type="entry name" value="DHH"/>
    <property type="match status" value="1"/>
</dbReference>
<dbReference type="InterPro" id="IPR038763">
    <property type="entry name" value="DHH_sf"/>
</dbReference>
<dbReference type="Proteomes" id="UP000178367">
    <property type="component" value="Unassembled WGS sequence"/>
</dbReference>
<gene>
    <name evidence="2" type="ORF">A2227_03905</name>
</gene>
<dbReference type="Gene3D" id="3.90.1640.10">
    <property type="entry name" value="inorganic pyrophosphatase (n-terminal core)"/>
    <property type="match status" value="1"/>
</dbReference>
<dbReference type="STRING" id="1797994.A2227_03905"/>
<dbReference type="PANTHER" id="PTHR47618">
    <property type="entry name" value="BIFUNCTIONAL OLIGORIBONUCLEASE AND PAP PHOSPHATASE NRNA"/>
    <property type="match status" value="1"/>
</dbReference>
<dbReference type="Gene3D" id="3.10.310.30">
    <property type="match status" value="1"/>
</dbReference>
<reference evidence="2 3" key="1">
    <citation type="journal article" date="2016" name="Nat. Commun.">
        <title>Thousands of microbial genomes shed light on interconnected biogeochemical processes in an aquifer system.</title>
        <authorList>
            <person name="Anantharaman K."/>
            <person name="Brown C.T."/>
            <person name="Hug L.A."/>
            <person name="Sharon I."/>
            <person name="Castelle C.J."/>
            <person name="Probst A.J."/>
            <person name="Thomas B.C."/>
            <person name="Singh A."/>
            <person name="Wilkins M.J."/>
            <person name="Karaoz U."/>
            <person name="Brodie E.L."/>
            <person name="Williams K.H."/>
            <person name="Hubbard S.S."/>
            <person name="Banfield J.F."/>
        </authorList>
    </citation>
    <scope>NUCLEOTIDE SEQUENCE [LARGE SCALE GENOMIC DNA]</scope>
</reference>
<dbReference type="PANTHER" id="PTHR47618:SF1">
    <property type="entry name" value="BIFUNCTIONAL OLIGORIBONUCLEASE AND PAP PHOSPHATASE NRNA"/>
    <property type="match status" value="1"/>
</dbReference>
<dbReference type="InterPro" id="IPR051319">
    <property type="entry name" value="Oligoribo/pAp-PDE_c-di-AMP_PDE"/>
</dbReference>
<accession>A0A1F5SLW9</accession>
<evidence type="ECO:0000313" key="3">
    <source>
        <dbReference type="Proteomes" id="UP000178367"/>
    </source>
</evidence>
<protein>
    <recommendedName>
        <fullName evidence="1">DDH domain-containing protein</fullName>
    </recommendedName>
</protein>
<dbReference type="AlphaFoldDB" id="A0A1F5SLW9"/>
<comment type="caution">
    <text evidence="2">The sequence shown here is derived from an EMBL/GenBank/DDBJ whole genome shotgun (WGS) entry which is preliminary data.</text>
</comment>
<organism evidence="2 3">
    <name type="scientific">Candidatus Falkowbacteria bacterium RIFOXYA2_FULL_47_19</name>
    <dbReference type="NCBI Taxonomy" id="1797994"/>
    <lineage>
        <taxon>Bacteria</taxon>
        <taxon>Candidatus Falkowiibacteriota</taxon>
    </lineage>
</organism>